<feature type="region of interest" description="Disordered" evidence="4">
    <location>
        <begin position="15"/>
        <end position="40"/>
    </location>
</feature>
<keyword evidence="3" id="KW-0720">Serine protease</keyword>
<reference evidence="6 7" key="1">
    <citation type="submission" date="2020-10" db="EMBL/GenBank/DDBJ databases">
        <title>Connecting structure to function with the recovery of over 1000 high-quality activated sludge metagenome-assembled genomes encoding full-length rRNA genes using long-read sequencing.</title>
        <authorList>
            <person name="Singleton C.M."/>
            <person name="Petriglieri F."/>
            <person name="Kristensen J.M."/>
            <person name="Kirkegaard R.H."/>
            <person name="Michaelsen T.Y."/>
            <person name="Andersen M.H."/>
            <person name="Karst S.M."/>
            <person name="Dueholm M.S."/>
            <person name="Nielsen P.H."/>
            <person name="Albertsen M."/>
        </authorList>
    </citation>
    <scope>NUCLEOTIDE SEQUENCE [LARGE SCALE GENOMIC DNA]</scope>
    <source>
        <strain evidence="6">EsbW_18-Q3-R4-48_BATAC.285</strain>
    </source>
</reference>
<protein>
    <submittedName>
        <fullName evidence="6">S8 family peptidase</fullName>
    </submittedName>
</protein>
<dbReference type="Pfam" id="PF00082">
    <property type="entry name" value="Peptidase_S8"/>
    <property type="match status" value="1"/>
</dbReference>
<feature type="compositionally biased region" description="Basic and acidic residues" evidence="4">
    <location>
        <begin position="17"/>
        <end position="30"/>
    </location>
</feature>
<dbReference type="InterPro" id="IPR000209">
    <property type="entry name" value="Peptidase_S8/S53_dom"/>
</dbReference>
<evidence type="ECO:0000313" key="7">
    <source>
        <dbReference type="Proteomes" id="UP000697998"/>
    </source>
</evidence>
<evidence type="ECO:0000256" key="4">
    <source>
        <dbReference type="SAM" id="MobiDB-lite"/>
    </source>
</evidence>
<organism evidence="6 7">
    <name type="scientific">Candidatus Accumulibacter proximus</name>
    <dbReference type="NCBI Taxonomy" id="2954385"/>
    <lineage>
        <taxon>Bacteria</taxon>
        <taxon>Pseudomonadati</taxon>
        <taxon>Pseudomonadota</taxon>
        <taxon>Betaproteobacteria</taxon>
        <taxon>Candidatus Accumulibacter</taxon>
    </lineage>
</organism>
<dbReference type="GO" id="GO:0004252">
    <property type="term" value="F:serine-type endopeptidase activity"/>
    <property type="evidence" value="ECO:0007669"/>
    <property type="project" value="InterPro"/>
</dbReference>
<evidence type="ECO:0000256" key="3">
    <source>
        <dbReference type="ARBA" id="ARBA00022825"/>
    </source>
</evidence>
<dbReference type="CDD" id="cd04847">
    <property type="entry name" value="Peptidases_S8_Subtilisin_like_2"/>
    <property type="match status" value="1"/>
</dbReference>
<dbReference type="InterPro" id="IPR034074">
    <property type="entry name" value="Y4bN_pept_dom"/>
</dbReference>
<evidence type="ECO:0000259" key="5">
    <source>
        <dbReference type="Pfam" id="PF00082"/>
    </source>
</evidence>
<dbReference type="SUPFAM" id="SSF52743">
    <property type="entry name" value="Subtilisin-like"/>
    <property type="match status" value="1"/>
</dbReference>
<evidence type="ECO:0000313" key="6">
    <source>
        <dbReference type="EMBL" id="MBK7677502.1"/>
    </source>
</evidence>
<keyword evidence="1" id="KW-0645">Protease</keyword>
<dbReference type="Gene3D" id="3.40.50.200">
    <property type="entry name" value="Peptidase S8/S53 domain"/>
    <property type="match status" value="1"/>
</dbReference>
<dbReference type="GO" id="GO:0006508">
    <property type="term" value="P:proteolysis"/>
    <property type="evidence" value="ECO:0007669"/>
    <property type="project" value="UniProtKB-KW"/>
</dbReference>
<evidence type="ECO:0000256" key="2">
    <source>
        <dbReference type="ARBA" id="ARBA00022801"/>
    </source>
</evidence>
<proteinExistence type="predicted"/>
<dbReference type="EMBL" id="JADJMH010000037">
    <property type="protein sequence ID" value="MBK7677502.1"/>
    <property type="molecule type" value="Genomic_DNA"/>
</dbReference>
<comment type="caution">
    <text evidence="6">The sequence shown here is derived from an EMBL/GenBank/DDBJ whole genome shotgun (WGS) entry which is preliminary data.</text>
</comment>
<dbReference type="InterPro" id="IPR015500">
    <property type="entry name" value="Peptidase_S8_subtilisin-rel"/>
</dbReference>
<feature type="domain" description="Peptidase S8/S53" evidence="5">
    <location>
        <begin position="285"/>
        <end position="633"/>
    </location>
</feature>
<accession>A0A935Q3D2</accession>
<dbReference type="AlphaFoldDB" id="A0A935Q3D2"/>
<evidence type="ECO:0000256" key="1">
    <source>
        <dbReference type="ARBA" id="ARBA00022670"/>
    </source>
</evidence>
<keyword evidence="2" id="KW-0378">Hydrolase</keyword>
<sequence length="853" mass="93786">MVVSRNRRHIIVPGKPTTERYKPHGRRIDIPRPPAPPSRAAHGMALKQALESAVVEAHQRRADAGIQVHGAVPGLYIQFESQPGVPLQLSSLEDARQGIELVAVSYAQTPEAEPRRIERATVFVPEGKVKHFVTRFENYAKTTPKTKNERRYEDMLDPVGALRLATLRGLWTDATEVYPADRETIWWEVWLRRHDGGELARLVEFTALKQLDVAARRLQFDDRIVTLVCATAEQLSASLDVLNDLAEVRRAKETATVFSDMAPEEQGEWAKELRARTTTAVAAAPAVCILDTGVTRGHPLLAASLATSDCHTCEPSWRAHDHHGHGTEMAGLALYGDLTPMLAGSAPVRLSHGLESVKILPPNGQNPPELYGAITAEATSRVEIQAPERQRCFSVAVTATDERDRGQPTSWSAAVDALAAGRALDASSQGLVYLDDESDPVQRLFIVSAGNVDEGALQVSHLDRSDTDAVHDPAQAWNVLTVGAFTEKSIVQHPKWNGWQPVAPAGELSPWSTTGVVFADAWPIKPDVVFEGGNVVKNAKGEVDFPCPDLCLLSTHYRPAQKTFVLSWATGAATALAARMAAIIAAEYPTLWPVTVRALVVHSAEWTAQMQTHLRGASGKRARARLVRRYGFGVPHLDRALRSAGNALTIIAQDTIRPFVPKESNPNERQMGDIHFFELPWPREVLQGLGETPVRLRVTLSYFVEPNPGRLGWKKRHRYASHGLRFEVKGPTESVDEFRKRLNQRALDEDEERPSAGGDSSEWYLGEQARNHGSIHSDILQGFAADIAERGVIGVYPVSGWWKDQPKRDRSEKGARYALLVSIETPGVETDIWTPVAQQVGAVIAVESHGVIG</sequence>
<name>A0A935Q3D2_9PROT</name>
<dbReference type="Proteomes" id="UP000697998">
    <property type="component" value="Unassembled WGS sequence"/>
</dbReference>
<gene>
    <name evidence="6" type="ORF">IPJ27_23690</name>
</gene>
<dbReference type="InterPro" id="IPR036852">
    <property type="entry name" value="Peptidase_S8/S53_dom_sf"/>
</dbReference>
<dbReference type="PRINTS" id="PR00723">
    <property type="entry name" value="SUBTILISIN"/>
</dbReference>